<evidence type="ECO:0000256" key="2">
    <source>
        <dbReference type="ARBA" id="ARBA00009605"/>
    </source>
</evidence>
<feature type="region of interest" description="Disordered" evidence="14">
    <location>
        <begin position="34"/>
        <end position="59"/>
    </location>
</feature>
<dbReference type="PANTHER" id="PTHR23255:SF104">
    <property type="entry name" value="TGF-BETA RECEPTOR TYPE-2-LIKE ISOFORM X1"/>
    <property type="match status" value="1"/>
</dbReference>
<dbReference type="SUPFAM" id="SSF56112">
    <property type="entry name" value="Protein kinase-like (PK-like)"/>
    <property type="match status" value="1"/>
</dbReference>
<dbReference type="OrthoDB" id="547665at2759"/>
<proteinExistence type="inferred from homology"/>
<dbReference type="EC" id="2.7.11.30" evidence="3"/>
<evidence type="ECO:0000256" key="3">
    <source>
        <dbReference type="ARBA" id="ARBA00012401"/>
    </source>
</evidence>
<dbReference type="GO" id="GO:0005886">
    <property type="term" value="C:plasma membrane"/>
    <property type="evidence" value="ECO:0007669"/>
    <property type="project" value="TreeGrafter"/>
</dbReference>
<keyword evidence="12 15" id="KW-0472">Membrane</keyword>
<dbReference type="InterPro" id="IPR000719">
    <property type="entry name" value="Prot_kinase_dom"/>
</dbReference>
<feature type="domain" description="Protein kinase" evidence="16">
    <location>
        <begin position="61"/>
        <end position="357"/>
    </location>
</feature>
<keyword evidence="11 15" id="KW-1133">Transmembrane helix</keyword>
<evidence type="ECO:0000256" key="7">
    <source>
        <dbReference type="ARBA" id="ARBA00022729"/>
    </source>
</evidence>
<evidence type="ECO:0000256" key="4">
    <source>
        <dbReference type="ARBA" id="ARBA00022527"/>
    </source>
</evidence>
<protein>
    <recommendedName>
        <fullName evidence="3">receptor protein serine/threonine kinase</fullName>
        <ecNumber evidence="3">2.7.11.30</ecNumber>
    </recommendedName>
</protein>
<evidence type="ECO:0000256" key="12">
    <source>
        <dbReference type="ARBA" id="ARBA00023136"/>
    </source>
</evidence>
<dbReference type="KEGG" id="aten:116295466"/>
<dbReference type="PROSITE" id="PS50011">
    <property type="entry name" value="PROTEIN_KINASE_DOM"/>
    <property type="match status" value="1"/>
</dbReference>
<organism evidence="17 18">
    <name type="scientific">Actinia tenebrosa</name>
    <name type="common">Australian red waratah sea anemone</name>
    <dbReference type="NCBI Taxonomy" id="6105"/>
    <lineage>
        <taxon>Eukaryota</taxon>
        <taxon>Metazoa</taxon>
        <taxon>Cnidaria</taxon>
        <taxon>Anthozoa</taxon>
        <taxon>Hexacorallia</taxon>
        <taxon>Actiniaria</taxon>
        <taxon>Actiniidae</taxon>
        <taxon>Actinia</taxon>
    </lineage>
</organism>
<keyword evidence="4" id="KW-0723">Serine/threonine-protein kinase</keyword>
<dbReference type="PANTHER" id="PTHR23255">
    <property type="entry name" value="TRANSFORMING GROWTH FACTOR-BETA RECEPTOR TYPE I AND II"/>
    <property type="match status" value="1"/>
</dbReference>
<dbReference type="GO" id="GO:0004675">
    <property type="term" value="F:transmembrane receptor protein serine/threonine kinase activity"/>
    <property type="evidence" value="ECO:0007669"/>
    <property type="project" value="UniProtKB-EC"/>
</dbReference>
<keyword evidence="7" id="KW-0732">Signal</keyword>
<accession>A0A6P8HV03</accession>
<dbReference type="Pfam" id="PF00069">
    <property type="entry name" value="Pkinase"/>
    <property type="match status" value="1"/>
</dbReference>
<gene>
    <name evidence="18" type="primary">LOC116295466</name>
</gene>
<evidence type="ECO:0000256" key="9">
    <source>
        <dbReference type="ARBA" id="ARBA00022777"/>
    </source>
</evidence>
<evidence type="ECO:0000256" key="6">
    <source>
        <dbReference type="ARBA" id="ARBA00022692"/>
    </source>
</evidence>
<dbReference type="GeneID" id="116295466"/>
<dbReference type="InterPro" id="IPR008271">
    <property type="entry name" value="Ser/Thr_kinase_AS"/>
</dbReference>
<comment type="subcellular location">
    <subcellularLocation>
        <location evidence="1">Membrane</location>
        <topology evidence="1">Single-pass type I membrane protein</topology>
    </subcellularLocation>
</comment>
<reference evidence="18" key="1">
    <citation type="submission" date="2025-08" db="UniProtKB">
        <authorList>
            <consortium name="RefSeq"/>
        </authorList>
    </citation>
    <scope>IDENTIFICATION</scope>
    <source>
        <tissue evidence="18">Tentacle</tissue>
    </source>
</reference>
<name>A0A6P8HV03_ACTTE</name>
<dbReference type="Gene3D" id="3.30.200.20">
    <property type="entry name" value="Phosphorylase Kinase, domain 1"/>
    <property type="match status" value="1"/>
</dbReference>
<keyword evidence="17" id="KW-1185">Reference proteome</keyword>
<keyword evidence="13" id="KW-0675">Receptor</keyword>
<evidence type="ECO:0000256" key="13">
    <source>
        <dbReference type="ARBA" id="ARBA00023170"/>
    </source>
</evidence>
<keyword evidence="10" id="KW-0067">ATP-binding</keyword>
<dbReference type="InterPro" id="IPR000333">
    <property type="entry name" value="TGFB_receptor"/>
</dbReference>
<keyword evidence="5" id="KW-0808">Transferase</keyword>
<dbReference type="AlphaFoldDB" id="A0A6P8HV03"/>
<sequence>MATRWILMACTVLLALIFSLLIYHNCIKNNQTNSIKNEPDDIQGKGSLGESDDRSNDARRPVMKSVISQGENSTVWRGFFNGKCVALKYFSRSEGSLWQNECYIYSMLTPGHENILKFIAASDSNDNLNQFWLATSFYDQGSLQDYLTAHTLTWDRLLTMAKCITAGLSFLHSEWQLDGKPKPAIAHQDLKSKNILVGNDGTCVLADFGLSMDLSQGYLSQVHRNGQVGTYRYMAPEKLEARIDVENPESFKQIDVYSLALVLWELLSRCHITDEPENTDNICTNFTLPFEDVVGCSPTLEQMTKSVVVNGCRPSLPSGLSSHQSKNEVTCVWTTIKECWDNDPEARLTAACINTRLISLVS</sequence>
<dbReference type="PROSITE" id="PS00108">
    <property type="entry name" value="PROTEIN_KINASE_ST"/>
    <property type="match status" value="1"/>
</dbReference>
<evidence type="ECO:0000256" key="15">
    <source>
        <dbReference type="SAM" id="Phobius"/>
    </source>
</evidence>
<keyword evidence="8" id="KW-0547">Nucleotide-binding</keyword>
<dbReference type="InterPro" id="IPR011009">
    <property type="entry name" value="Kinase-like_dom_sf"/>
</dbReference>
<evidence type="ECO:0000256" key="5">
    <source>
        <dbReference type="ARBA" id="ARBA00022679"/>
    </source>
</evidence>
<dbReference type="GO" id="GO:0005524">
    <property type="term" value="F:ATP binding"/>
    <property type="evidence" value="ECO:0007669"/>
    <property type="project" value="UniProtKB-KW"/>
</dbReference>
<evidence type="ECO:0000259" key="16">
    <source>
        <dbReference type="PROSITE" id="PS50011"/>
    </source>
</evidence>
<dbReference type="Gene3D" id="1.10.510.10">
    <property type="entry name" value="Transferase(Phosphotransferase) domain 1"/>
    <property type="match status" value="1"/>
</dbReference>
<evidence type="ECO:0000256" key="14">
    <source>
        <dbReference type="SAM" id="MobiDB-lite"/>
    </source>
</evidence>
<feature type="transmembrane region" description="Helical" evidence="15">
    <location>
        <begin position="5"/>
        <end position="23"/>
    </location>
</feature>
<evidence type="ECO:0000256" key="1">
    <source>
        <dbReference type="ARBA" id="ARBA00004479"/>
    </source>
</evidence>
<dbReference type="SMART" id="SM00220">
    <property type="entry name" value="S_TKc"/>
    <property type="match status" value="1"/>
</dbReference>
<evidence type="ECO:0000256" key="11">
    <source>
        <dbReference type="ARBA" id="ARBA00022989"/>
    </source>
</evidence>
<dbReference type="GO" id="GO:0071363">
    <property type="term" value="P:cellular response to growth factor stimulus"/>
    <property type="evidence" value="ECO:0007669"/>
    <property type="project" value="TreeGrafter"/>
</dbReference>
<dbReference type="RefSeq" id="XP_031559138.1">
    <property type="nucleotide sequence ID" value="XM_031703278.1"/>
</dbReference>
<evidence type="ECO:0000256" key="8">
    <source>
        <dbReference type="ARBA" id="ARBA00022741"/>
    </source>
</evidence>
<dbReference type="GO" id="GO:0043235">
    <property type="term" value="C:receptor complex"/>
    <property type="evidence" value="ECO:0007669"/>
    <property type="project" value="TreeGrafter"/>
</dbReference>
<keyword evidence="6 15" id="KW-0812">Transmembrane</keyword>
<dbReference type="InParanoid" id="A0A6P8HV03"/>
<evidence type="ECO:0000256" key="10">
    <source>
        <dbReference type="ARBA" id="ARBA00022840"/>
    </source>
</evidence>
<evidence type="ECO:0000313" key="17">
    <source>
        <dbReference type="Proteomes" id="UP000515163"/>
    </source>
</evidence>
<comment type="similarity">
    <text evidence="2">Belongs to the protein kinase superfamily. TKL Ser/Thr protein kinase family. TGFB receptor subfamily.</text>
</comment>
<evidence type="ECO:0000313" key="18">
    <source>
        <dbReference type="RefSeq" id="XP_031559138.1"/>
    </source>
</evidence>
<dbReference type="Proteomes" id="UP000515163">
    <property type="component" value="Unplaced"/>
</dbReference>
<keyword evidence="9" id="KW-0418">Kinase</keyword>